<dbReference type="Proteomes" id="UP001183176">
    <property type="component" value="Unassembled WGS sequence"/>
</dbReference>
<comment type="caution">
    <text evidence="2">The sequence shown here is derived from an EMBL/GenBank/DDBJ whole genome shotgun (WGS) entry which is preliminary data.</text>
</comment>
<protein>
    <submittedName>
        <fullName evidence="2">GNAT family protein</fullName>
        <ecNumber evidence="2">2.-.-.-</ecNumber>
    </submittedName>
</protein>
<dbReference type="EC" id="2.-.-.-" evidence="2"/>
<dbReference type="InterPro" id="IPR000182">
    <property type="entry name" value="GNAT_dom"/>
</dbReference>
<dbReference type="InterPro" id="IPR016181">
    <property type="entry name" value="Acyl_CoA_acyltransferase"/>
</dbReference>
<dbReference type="Pfam" id="PF13302">
    <property type="entry name" value="Acetyltransf_3"/>
    <property type="match status" value="1"/>
</dbReference>
<dbReference type="SUPFAM" id="SSF55729">
    <property type="entry name" value="Acyl-CoA N-acyltransferases (Nat)"/>
    <property type="match status" value="1"/>
</dbReference>
<dbReference type="EMBL" id="JAVREH010000077">
    <property type="protein sequence ID" value="MDT0264205.1"/>
    <property type="molecule type" value="Genomic_DNA"/>
</dbReference>
<reference evidence="3" key="1">
    <citation type="submission" date="2023-07" db="EMBL/GenBank/DDBJ databases">
        <title>30 novel species of actinomycetes from the DSMZ collection.</title>
        <authorList>
            <person name="Nouioui I."/>
        </authorList>
    </citation>
    <scope>NUCLEOTIDE SEQUENCE [LARGE SCALE GENOMIC DNA]</scope>
    <source>
        <strain evidence="3">DSM 44399</strain>
    </source>
</reference>
<dbReference type="PANTHER" id="PTHR43441">
    <property type="entry name" value="RIBOSOMAL-PROTEIN-SERINE ACETYLTRANSFERASE"/>
    <property type="match status" value="1"/>
</dbReference>
<gene>
    <name evidence="2" type="ORF">RM423_22820</name>
</gene>
<accession>A0ABU2JGT3</accession>
<evidence type="ECO:0000259" key="1">
    <source>
        <dbReference type="PROSITE" id="PS51186"/>
    </source>
</evidence>
<evidence type="ECO:0000313" key="3">
    <source>
        <dbReference type="Proteomes" id="UP001183176"/>
    </source>
</evidence>
<dbReference type="GO" id="GO:0016740">
    <property type="term" value="F:transferase activity"/>
    <property type="evidence" value="ECO:0007669"/>
    <property type="project" value="UniProtKB-KW"/>
</dbReference>
<dbReference type="Gene3D" id="3.40.630.30">
    <property type="match status" value="1"/>
</dbReference>
<name>A0ABU2JGT3_9ACTN</name>
<organism evidence="2 3">
    <name type="scientific">Jatrophihabitans lederbergiae</name>
    <dbReference type="NCBI Taxonomy" id="3075547"/>
    <lineage>
        <taxon>Bacteria</taxon>
        <taxon>Bacillati</taxon>
        <taxon>Actinomycetota</taxon>
        <taxon>Actinomycetes</taxon>
        <taxon>Jatrophihabitantales</taxon>
        <taxon>Jatrophihabitantaceae</taxon>
        <taxon>Jatrophihabitans</taxon>
    </lineage>
</organism>
<dbReference type="PROSITE" id="PS51186">
    <property type="entry name" value="GNAT"/>
    <property type="match status" value="1"/>
</dbReference>
<sequence>MSRSYSRSTVPYTREDAAWFLADVARRWDGGNVAAFAVEYRGRFAGSIDLRLQEGGWAEVAFGLAPWARGAGIATAAVQLILSWGIEELGLRGFHWRAQVGNYASRRVAERCGFRVEGTVRGLLVQRGERADGWIGSPKPAERLS</sequence>
<dbReference type="InterPro" id="IPR051908">
    <property type="entry name" value="Ribosomal_N-acetyltransferase"/>
</dbReference>
<evidence type="ECO:0000313" key="2">
    <source>
        <dbReference type="EMBL" id="MDT0264205.1"/>
    </source>
</evidence>
<keyword evidence="2" id="KW-0808">Transferase</keyword>
<keyword evidence="3" id="KW-1185">Reference proteome</keyword>
<proteinExistence type="predicted"/>
<feature type="domain" description="N-acetyltransferase" evidence="1">
    <location>
        <begin position="1"/>
        <end position="132"/>
    </location>
</feature>
<dbReference type="PANTHER" id="PTHR43441:SF10">
    <property type="entry name" value="ACETYLTRANSFERASE"/>
    <property type="match status" value="1"/>
</dbReference>